<dbReference type="InParanoid" id="A0A2Y9E4Y7"/>
<dbReference type="OrthoDB" id="9902088at2759"/>
<dbReference type="GO" id="GO:0005615">
    <property type="term" value="C:extracellular space"/>
    <property type="evidence" value="ECO:0007669"/>
    <property type="project" value="UniProtKB-KW"/>
</dbReference>
<accession>A0A2Y9E4Y7</accession>
<dbReference type="Proteomes" id="UP000248480">
    <property type="component" value="Unplaced"/>
</dbReference>
<dbReference type="Pfam" id="PF01291">
    <property type="entry name" value="LIF_OSM"/>
    <property type="match status" value="1"/>
</dbReference>
<proteinExistence type="predicted"/>
<dbReference type="GO" id="GO:0005146">
    <property type="term" value="F:leukemia inhibitory factor receptor binding"/>
    <property type="evidence" value="ECO:0007669"/>
    <property type="project" value="InterPro"/>
</dbReference>
<dbReference type="InterPro" id="IPR003624">
    <property type="entry name" value="Leukemia_IF"/>
</dbReference>
<dbReference type="PANTHER" id="PTHR10633:SF0">
    <property type="entry name" value="LEUKEMIA INHIBITORY FACTOR"/>
    <property type="match status" value="1"/>
</dbReference>
<evidence type="ECO:0000256" key="4">
    <source>
        <dbReference type="ARBA" id="ARBA00022525"/>
    </source>
</evidence>
<dbReference type="GO" id="GO:0045595">
    <property type="term" value="P:regulation of cell differentiation"/>
    <property type="evidence" value="ECO:0007669"/>
    <property type="project" value="TreeGrafter"/>
</dbReference>
<dbReference type="GO" id="GO:0006955">
    <property type="term" value="P:immune response"/>
    <property type="evidence" value="ECO:0007669"/>
    <property type="project" value="InterPro"/>
</dbReference>
<dbReference type="PANTHER" id="PTHR10633">
    <property type="entry name" value="LEUKEMIA INHIBITORY FACTOR"/>
    <property type="match status" value="1"/>
</dbReference>
<dbReference type="InterPro" id="IPR001581">
    <property type="entry name" value="Leukemia_IF/oncostatin"/>
</dbReference>
<dbReference type="GeneID" id="101349231"/>
<evidence type="ECO:0000313" key="7">
    <source>
        <dbReference type="RefSeq" id="XP_004386272.2"/>
    </source>
</evidence>
<dbReference type="PRINTS" id="PR01883">
    <property type="entry name" value="LEUKAEMIAIF"/>
</dbReference>
<name>A0A2Y9E4Y7_TRIMA</name>
<dbReference type="GO" id="GO:0048861">
    <property type="term" value="P:leukemia inhibitory factor signaling pathway"/>
    <property type="evidence" value="ECO:0007669"/>
    <property type="project" value="TreeGrafter"/>
</dbReference>
<organism evidence="6 7">
    <name type="scientific">Trichechus manatus latirostris</name>
    <name type="common">Florida manatee</name>
    <dbReference type="NCBI Taxonomy" id="127582"/>
    <lineage>
        <taxon>Eukaryota</taxon>
        <taxon>Metazoa</taxon>
        <taxon>Chordata</taxon>
        <taxon>Craniata</taxon>
        <taxon>Vertebrata</taxon>
        <taxon>Euteleostomi</taxon>
        <taxon>Mammalia</taxon>
        <taxon>Eutheria</taxon>
        <taxon>Afrotheria</taxon>
        <taxon>Sirenia</taxon>
        <taxon>Trichechidae</taxon>
        <taxon>Trichechus</taxon>
    </lineage>
</organism>
<dbReference type="GO" id="GO:0005125">
    <property type="term" value="F:cytokine activity"/>
    <property type="evidence" value="ECO:0007669"/>
    <property type="project" value="UniProtKB-KW"/>
</dbReference>
<keyword evidence="3" id="KW-0202">Cytokine</keyword>
<evidence type="ECO:0000256" key="1">
    <source>
        <dbReference type="ARBA" id="ARBA00004613"/>
    </source>
</evidence>
<evidence type="ECO:0000256" key="5">
    <source>
        <dbReference type="ARBA" id="ARBA00024822"/>
    </source>
</evidence>
<dbReference type="KEGG" id="tmu:101349231"/>
<dbReference type="RefSeq" id="XP_004386272.2">
    <property type="nucleotide sequence ID" value="XM_004386215.2"/>
</dbReference>
<dbReference type="SMART" id="SM00080">
    <property type="entry name" value="LIF_OSM"/>
    <property type="match status" value="1"/>
</dbReference>
<dbReference type="GO" id="GO:0008083">
    <property type="term" value="F:growth factor activity"/>
    <property type="evidence" value="ECO:0007669"/>
    <property type="project" value="TreeGrafter"/>
</dbReference>
<sequence>MQGIPEPVHWRKACQASCEHMDRTLLLGMGTGKQEVTAGRGILSLLLVLHWEHGTRSPPPDKVTCTTDRPYSSNFMTQIKNQLEQLNSSANDLLVLYYTAQGELFPSEVDKLCSSHDLTNFPLFHADSTEKDKLLELYRIIAYFNTLLGNIMEDQKTLNPNDQNLHSKLSSTADTIWRLLSNVLYHLCNEYNVGHVDTSFGPNISGKDVFHKKKLSCHLLFKYKQVIDELAQAF</sequence>
<protein>
    <recommendedName>
        <fullName evidence="2">Leukemia inhibitory factor</fullName>
    </recommendedName>
</protein>
<dbReference type="Gene3D" id="1.20.1250.10">
    <property type="match status" value="1"/>
</dbReference>
<dbReference type="STRING" id="127582.A0A2Y9E4Y7"/>
<evidence type="ECO:0000256" key="3">
    <source>
        <dbReference type="ARBA" id="ARBA00022514"/>
    </source>
</evidence>
<dbReference type="AlphaFoldDB" id="A0A2Y9E4Y7"/>
<evidence type="ECO:0000313" key="6">
    <source>
        <dbReference type="Proteomes" id="UP000248480"/>
    </source>
</evidence>
<comment type="function">
    <text evidence="5">LIF has the capacity to induce terminal differentiation in leukemic cells. Its activities include the induction of hematopoietic differentiation in normal and myeloid leukemia cells, the induction of neuronal cell differentiation, and the stimulation of acute-phase protein synthesis in hepatocytes.</text>
</comment>
<dbReference type="GO" id="GO:0008284">
    <property type="term" value="P:positive regulation of cell population proliferation"/>
    <property type="evidence" value="ECO:0007669"/>
    <property type="project" value="TreeGrafter"/>
</dbReference>
<dbReference type="InterPro" id="IPR009079">
    <property type="entry name" value="4_helix_cytokine-like_core"/>
</dbReference>
<dbReference type="SUPFAM" id="SSF47266">
    <property type="entry name" value="4-helical cytokines"/>
    <property type="match status" value="1"/>
</dbReference>
<gene>
    <name evidence="7" type="primary">LOC101349231</name>
</gene>
<keyword evidence="6" id="KW-1185">Reference proteome</keyword>
<keyword evidence="4" id="KW-0964">Secreted</keyword>
<evidence type="ECO:0000256" key="2">
    <source>
        <dbReference type="ARBA" id="ARBA00016836"/>
    </source>
</evidence>
<reference evidence="7" key="1">
    <citation type="submission" date="2025-08" db="UniProtKB">
        <authorList>
            <consortium name="RefSeq"/>
        </authorList>
    </citation>
    <scope>IDENTIFICATION</scope>
</reference>
<comment type="subcellular location">
    <subcellularLocation>
        <location evidence="1">Secreted</location>
    </subcellularLocation>
</comment>